<evidence type="ECO:0000313" key="1">
    <source>
        <dbReference type="EMBL" id="KRX15037.1"/>
    </source>
</evidence>
<reference evidence="1 3" key="1">
    <citation type="submission" date="2015-01" db="EMBL/GenBank/DDBJ databases">
        <title>Evolution of Trichinella species and genotypes.</title>
        <authorList>
            <person name="Korhonen P.K."/>
            <person name="Edoardo P."/>
            <person name="Giuseppe L.R."/>
            <person name="Gasser R.B."/>
        </authorList>
    </citation>
    <scope>NUCLEOTIDE SEQUENCE [LARGE SCALE GENOMIC DNA]</scope>
    <source>
        <strain evidence="1">ISS37</strain>
    </source>
</reference>
<accession>A0A0V0RKM9</accession>
<sequence>MCTRPKLEFITNAMKLNEFTIDIKLLGSCMRIPPVFTVKIIPSISETTANCKSHFFEIFQKIPNKEVSGFGDFDFKLSSICGINGLKIWGNAYFNKHDSRTSVTAFHPLQRRPVSAHDTFLASNILLGSCMVFVRNFIEIHQYVQLKLFRASQNLRRIFYVDERYCFLEFQPNLPSRLSREIRNQKPPGYVCCTLLIFSDRLMPKKSIFEEKAFSRKLQNFMGFMASWTWFFFRKSAKTFFQNLIFPETA</sequence>
<evidence type="ECO:0000313" key="2">
    <source>
        <dbReference type="EMBL" id="KRX17901.1"/>
    </source>
</evidence>
<proteinExistence type="predicted"/>
<evidence type="ECO:0000313" key="3">
    <source>
        <dbReference type="Proteomes" id="UP000054630"/>
    </source>
</evidence>
<protein>
    <submittedName>
        <fullName evidence="1">Uncharacterized protein</fullName>
    </submittedName>
</protein>
<gene>
    <name evidence="2" type="ORF">T07_1849</name>
    <name evidence="1" type="ORF">T07_2084</name>
</gene>
<keyword evidence="3" id="KW-1185">Reference proteome</keyword>
<organism evidence="1 3">
    <name type="scientific">Trichinella nelsoni</name>
    <dbReference type="NCBI Taxonomy" id="6336"/>
    <lineage>
        <taxon>Eukaryota</taxon>
        <taxon>Metazoa</taxon>
        <taxon>Ecdysozoa</taxon>
        <taxon>Nematoda</taxon>
        <taxon>Enoplea</taxon>
        <taxon>Dorylaimia</taxon>
        <taxon>Trichinellida</taxon>
        <taxon>Trichinellidae</taxon>
        <taxon>Trichinella</taxon>
    </lineage>
</organism>
<dbReference type="EMBL" id="JYDL01000142">
    <property type="protein sequence ID" value="KRX15037.1"/>
    <property type="molecule type" value="Genomic_DNA"/>
</dbReference>
<comment type="caution">
    <text evidence="1">The sequence shown here is derived from an EMBL/GenBank/DDBJ whole genome shotgun (WGS) entry which is preliminary data.</text>
</comment>
<dbReference type="OrthoDB" id="5938973at2759"/>
<name>A0A0V0RKM9_9BILA</name>
<dbReference type="Proteomes" id="UP000054630">
    <property type="component" value="Unassembled WGS sequence"/>
</dbReference>
<dbReference type="EMBL" id="JYDL01000080">
    <property type="protein sequence ID" value="KRX17901.1"/>
    <property type="molecule type" value="Genomic_DNA"/>
</dbReference>
<dbReference type="AlphaFoldDB" id="A0A0V0RKM9"/>